<feature type="compositionally biased region" description="Basic and acidic residues" evidence="3">
    <location>
        <begin position="1302"/>
        <end position="1316"/>
    </location>
</feature>
<feature type="compositionally biased region" description="Polar residues" evidence="3">
    <location>
        <begin position="1454"/>
        <end position="1465"/>
    </location>
</feature>
<feature type="compositionally biased region" description="Low complexity" evidence="3">
    <location>
        <begin position="1227"/>
        <end position="1241"/>
    </location>
</feature>
<keyword evidence="1" id="KW-0597">Phosphoprotein</keyword>
<dbReference type="InterPro" id="IPR038808">
    <property type="entry name" value="MOS1-like"/>
</dbReference>
<keyword evidence="2" id="KW-0175">Coiled coil</keyword>
<evidence type="ECO:0000256" key="3">
    <source>
        <dbReference type="SAM" id="MobiDB-lite"/>
    </source>
</evidence>
<feature type="compositionally biased region" description="Polar residues" evidence="3">
    <location>
        <begin position="558"/>
        <end position="574"/>
    </location>
</feature>
<feature type="compositionally biased region" description="Polar residues" evidence="3">
    <location>
        <begin position="61"/>
        <end position="80"/>
    </location>
</feature>
<feature type="compositionally biased region" description="Polar residues" evidence="3">
    <location>
        <begin position="825"/>
        <end position="859"/>
    </location>
</feature>
<feature type="compositionally biased region" description="Polar residues" evidence="3">
    <location>
        <begin position="1217"/>
        <end position="1226"/>
    </location>
</feature>
<organism evidence="5 6">
    <name type="scientific">Coffea arabica</name>
    <name type="common">Arabian coffee</name>
    <dbReference type="NCBI Taxonomy" id="13443"/>
    <lineage>
        <taxon>Eukaryota</taxon>
        <taxon>Viridiplantae</taxon>
        <taxon>Streptophyta</taxon>
        <taxon>Embryophyta</taxon>
        <taxon>Tracheophyta</taxon>
        <taxon>Spermatophyta</taxon>
        <taxon>Magnoliopsida</taxon>
        <taxon>eudicotyledons</taxon>
        <taxon>Gunneridae</taxon>
        <taxon>Pentapetalae</taxon>
        <taxon>asterids</taxon>
        <taxon>lamiids</taxon>
        <taxon>Gentianales</taxon>
        <taxon>Rubiaceae</taxon>
        <taxon>Ixoroideae</taxon>
        <taxon>Gardenieae complex</taxon>
        <taxon>Bertiereae - Coffeeae clade</taxon>
        <taxon>Coffeeae</taxon>
        <taxon>Coffea</taxon>
    </lineage>
</organism>
<feature type="compositionally biased region" description="Basic and acidic residues" evidence="3">
    <location>
        <begin position="656"/>
        <end position="670"/>
    </location>
</feature>
<feature type="region of interest" description="Disordered" evidence="3">
    <location>
        <begin position="463"/>
        <end position="512"/>
    </location>
</feature>
<reference evidence="6" key="1">
    <citation type="submission" date="2025-08" db="UniProtKB">
        <authorList>
            <consortium name="RefSeq"/>
        </authorList>
    </citation>
    <scope>IDENTIFICATION</scope>
    <source>
        <tissue evidence="6">Leaves</tissue>
    </source>
</reference>
<feature type="region of interest" description="Disordered" evidence="3">
    <location>
        <begin position="810"/>
        <end position="1086"/>
    </location>
</feature>
<feature type="compositionally biased region" description="Basic and acidic residues" evidence="3">
    <location>
        <begin position="1484"/>
        <end position="1504"/>
    </location>
</feature>
<dbReference type="InterPro" id="IPR009738">
    <property type="entry name" value="BAT2_N"/>
</dbReference>
<feature type="compositionally biased region" description="Acidic residues" evidence="3">
    <location>
        <begin position="503"/>
        <end position="512"/>
    </location>
</feature>
<feature type="compositionally biased region" description="Basic and acidic residues" evidence="3">
    <location>
        <begin position="1342"/>
        <end position="1355"/>
    </location>
</feature>
<feature type="compositionally biased region" description="Polar residues" evidence="3">
    <location>
        <begin position="937"/>
        <end position="973"/>
    </location>
</feature>
<feature type="compositionally biased region" description="Polar residues" evidence="3">
    <location>
        <begin position="1262"/>
        <end position="1278"/>
    </location>
</feature>
<evidence type="ECO:0000256" key="1">
    <source>
        <dbReference type="ARBA" id="ARBA00022553"/>
    </source>
</evidence>
<feature type="region of interest" description="Disordered" evidence="3">
    <location>
        <begin position="27"/>
        <end position="263"/>
    </location>
</feature>
<feature type="domain" description="BAT2 N-terminal" evidence="4">
    <location>
        <begin position="15"/>
        <end position="150"/>
    </location>
</feature>
<gene>
    <name evidence="6" type="primary">LOC113739888</name>
</gene>
<dbReference type="Pfam" id="PF07001">
    <property type="entry name" value="BAT2_N"/>
    <property type="match status" value="1"/>
</dbReference>
<feature type="region of interest" description="Disordered" evidence="3">
    <location>
        <begin position="1145"/>
        <end position="1190"/>
    </location>
</feature>
<dbReference type="PANTHER" id="PTHR34805">
    <property type="entry name" value="PROTEIN MODIFIER OF SNC1 1"/>
    <property type="match status" value="1"/>
</dbReference>
<feature type="compositionally biased region" description="Basic and acidic residues" evidence="3">
    <location>
        <begin position="1383"/>
        <end position="1392"/>
    </location>
</feature>
<protein>
    <submittedName>
        <fullName evidence="6">Protein MODIFIER OF SNC1 1-like isoform X2</fullName>
    </submittedName>
</protein>
<dbReference type="PANTHER" id="PTHR34805:SF1">
    <property type="entry name" value="PROTEIN MODIFIER OF SNC1 1"/>
    <property type="match status" value="1"/>
</dbReference>
<feature type="compositionally biased region" description="Polar residues" evidence="3">
    <location>
        <begin position="1018"/>
        <end position="1032"/>
    </location>
</feature>
<feature type="compositionally biased region" description="Basic and acidic residues" evidence="3">
    <location>
        <begin position="463"/>
        <end position="480"/>
    </location>
</feature>
<feature type="region of interest" description="Disordered" evidence="3">
    <location>
        <begin position="597"/>
        <end position="694"/>
    </location>
</feature>
<evidence type="ECO:0000313" key="5">
    <source>
        <dbReference type="Proteomes" id="UP001652660"/>
    </source>
</evidence>
<feature type="coiled-coil region" evidence="2">
    <location>
        <begin position="756"/>
        <end position="787"/>
    </location>
</feature>
<feature type="compositionally biased region" description="Polar residues" evidence="3">
    <location>
        <begin position="1146"/>
        <end position="1165"/>
    </location>
</feature>
<sequence length="1559" mass="167901">MTSNILAGERRWASARRTGMTVLGKVSVPKPLNLPSQRLENHGLDPNVEIVPKGSLGWGSRPSSSASNPWGSTTQSSNADGSVSSPSQLSGRPSSAGSGSRPSTAGSDRTYERTANVWGPSSRPSSASGVLASNQTSTSLRPQSAETRPSSSQLSRFAETVSDSTGLRAPSGTAERVGVASSENDRFSLSTGDFPTLNSSRDGSAKNSEPRDQGSHSRPSSASGTQRKEKTEESQADITSGTVNAWDRDGPRSADDGMQPSQVKWHGEPQQYVNSNIPPPQFDAWRGPPMNAPAGVWYRGPPAGPPYGAPVAPGGFPIEPFPYYCPQIPPPALPNSQPVPLPGAGPRGHHPKNGELYRPQMPEAFVRPGMPFRPGFYPGPMHFEGYYGPPMGYCNSNEREVPFKGMGGPSAYNRHSTPSAPDPGHSRARAGRTGPAGKMLSEHVETAHSGDASGQYKVLLKQHDEGNGKGDGENLERRPTFDNSSHPKKGVLSGVSLRREWGAEPEPDSEEEMCAMRTEGENSCSHKVKDQGAHDPDTFKVQSFENVCSAVVDNNQKHQSVTAAPSPGMSQPSPGTERGLTVTATARDSTLMQKIEGLNVKVRASDGRYDGPQNSSQAVNPKGNDMIKAGIMGPGSHEMLPSVGDRSSHPAFAPRRAYDHMHGKGSDNGKGRFRSLDGGGWQKKPVAAEPASIPAAEPASIPAADIISIDVHETKVQPVVAAVEDPTGKNEGEMATEIFDSTDSQAQRAKMRELAKQRALQLQKEEEERIREQKAKAFAKLEELNRRTQGGKPLKNEKALVGMCQPELQEQQTYSGSSLDDAKSQAVTKVISSVSGGVTQSSLSTVPSGDESATSSSNLPKAVPIEPVVLDGQSLPLKQEAHSADANDRKTSAQMNEGGASRHKRNSFKPKQNATQEKKISQQSEAISAAEGPKNETGITSNEVNVVSQDDTLYSGESNFPRNPNIVSESSAQQRRKGNRSGKKHKLDDAPSMPILPSTAPNESNPVEAYTEKEDFKASQSDLDSSVVQEVITTVDGAESSKQHSSLQGDEAYGRLSNHRKPQHSRRFARNQQSNRFTDKSHGNDVVIWAPVKSQSKAEPASEMSQQNAQECGISAKCDNQVQSNIKSKRAEMERYVPKPVAKELAQQNSVQQPVSYSTEMSTSDEFSERIESGLASSGSLHPGSSATCNVASTAECREVDSRLNKQVKAHGAWRQRGSTEAPQNASPTSSSNSSKSTRTSVRQNQSVKPNLNSAKVEGNVSRDSSASDGQNVSTYSNVAAPALSPVAKDQGVTGKGKKHSLKADKSMGFNHDNEKNQISGEADGSRILFLGPDIKHAEKVNLSKESRGFEERSSSHWQPKSNSSSNNSQRGNRSILGQAVTVEKDDVKKDYPSLPSSHVPPNVKESSEKDSLLDQTSENVGHQGHRKERRMPTSKGHSHSPNGGTNGADESRYTINADPQNKQHLSSDIKRGRTQNNYPGTSREPRGDWNNDRQRHNIHHYEYHPVGSYNNSKPEKPEDEYHNAGQRYKDRGLGQSKRGRGNFHGRQSGSIRLDAGSG</sequence>
<name>A0ABM4U4D5_COFAR</name>
<feature type="region of interest" description="Disordered" evidence="3">
    <location>
        <begin position="558"/>
        <end position="579"/>
    </location>
</feature>
<feature type="compositionally biased region" description="Basic and acidic residues" evidence="3">
    <location>
        <begin position="246"/>
        <end position="255"/>
    </location>
</feature>
<dbReference type="RefSeq" id="XP_071902140.1">
    <property type="nucleotide sequence ID" value="XM_072046039.1"/>
</dbReference>
<evidence type="ECO:0000313" key="6">
    <source>
        <dbReference type="RefSeq" id="XP_071902140.1"/>
    </source>
</evidence>
<feature type="region of interest" description="Disordered" evidence="3">
    <location>
        <begin position="1203"/>
        <end position="1325"/>
    </location>
</feature>
<feature type="compositionally biased region" description="Basic and acidic residues" evidence="3">
    <location>
        <begin position="1514"/>
        <end position="1533"/>
    </location>
</feature>
<dbReference type="Proteomes" id="UP001652660">
    <property type="component" value="Chromosome 4c"/>
</dbReference>
<feature type="compositionally biased region" description="Polar residues" evidence="3">
    <location>
        <begin position="187"/>
        <end position="207"/>
    </location>
</feature>
<feature type="compositionally biased region" description="Basic residues" evidence="3">
    <location>
        <begin position="1057"/>
        <end position="1069"/>
    </location>
</feature>
<accession>A0ABM4U4D5</accession>
<evidence type="ECO:0000259" key="4">
    <source>
        <dbReference type="Pfam" id="PF07001"/>
    </source>
</evidence>
<feature type="compositionally biased region" description="Polar residues" evidence="3">
    <location>
        <begin position="909"/>
        <end position="926"/>
    </location>
</feature>
<dbReference type="GeneID" id="113739888"/>
<feature type="compositionally biased region" description="Low complexity" evidence="3">
    <location>
        <begin position="685"/>
        <end position="694"/>
    </location>
</feature>
<keyword evidence="5" id="KW-1185">Reference proteome</keyword>
<feature type="compositionally biased region" description="Polar residues" evidence="3">
    <location>
        <begin position="122"/>
        <end position="165"/>
    </location>
</feature>
<feature type="compositionally biased region" description="Basic residues" evidence="3">
    <location>
        <begin position="974"/>
        <end position="985"/>
    </location>
</feature>
<feature type="region of interest" description="Disordered" evidence="3">
    <location>
        <begin position="404"/>
        <end position="436"/>
    </location>
</feature>
<feature type="compositionally biased region" description="Low complexity" evidence="3">
    <location>
        <begin position="81"/>
        <end position="107"/>
    </location>
</feature>
<feature type="compositionally biased region" description="Basic and acidic residues" evidence="3">
    <location>
        <begin position="879"/>
        <end position="891"/>
    </location>
</feature>
<feature type="compositionally biased region" description="Polar residues" evidence="3">
    <location>
        <begin position="1175"/>
        <end position="1190"/>
    </location>
</feature>
<feature type="compositionally biased region" description="Polar residues" evidence="3">
    <location>
        <begin position="216"/>
        <end position="225"/>
    </location>
</feature>
<evidence type="ECO:0000256" key="2">
    <source>
        <dbReference type="SAM" id="Coils"/>
    </source>
</evidence>
<feature type="compositionally biased region" description="Polar residues" evidence="3">
    <location>
        <begin position="1242"/>
        <end position="1254"/>
    </location>
</feature>
<proteinExistence type="predicted"/>
<feature type="region of interest" description="Disordered" evidence="3">
    <location>
        <begin position="1342"/>
        <end position="1559"/>
    </location>
</feature>